<keyword evidence="1" id="KW-0472">Membrane</keyword>
<keyword evidence="1" id="KW-1133">Transmembrane helix</keyword>
<dbReference type="AlphaFoldDB" id="G5JIJ8"/>
<feature type="transmembrane region" description="Helical" evidence="1">
    <location>
        <begin position="102"/>
        <end position="119"/>
    </location>
</feature>
<proteinExistence type="predicted"/>
<dbReference type="RefSeq" id="WP_002463858.1">
    <property type="nucleotide sequence ID" value="NZ_AEUN01000406.1"/>
</dbReference>
<evidence type="ECO:0000313" key="2">
    <source>
        <dbReference type="EMBL" id="EHJ07997.1"/>
    </source>
</evidence>
<dbReference type="OrthoDB" id="2389644at2"/>
<dbReference type="EMBL" id="AEUN01000406">
    <property type="protein sequence ID" value="EHJ07997.1"/>
    <property type="molecule type" value="Genomic_DNA"/>
</dbReference>
<feature type="transmembrane region" description="Helical" evidence="1">
    <location>
        <begin position="46"/>
        <end position="63"/>
    </location>
</feature>
<organism evidence="2 3">
    <name type="scientific">Staphylococcus simiae CCM 7213 = CCUG 51256</name>
    <dbReference type="NCBI Taxonomy" id="911238"/>
    <lineage>
        <taxon>Bacteria</taxon>
        <taxon>Bacillati</taxon>
        <taxon>Bacillota</taxon>
        <taxon>Bacilli</taxon>
        <taxon>Bacillales</taxon>
        <taxon>Staphylococcaceae</taxon>
        <taxon>Staphylococcus</taxon>
    </lineage>
</organism>
<feature type="transmembrane region" description="Helical" evidence="1">
    <location>
        <begin position="70"/>
        <end position="90"/>
    </location>
</feature>
<evidence type="ECO:0008006" key="4">
    <source>
        <dbReference type="Google" id="ProtNLM"/>
    </source>
</evidence>
<protein>
    <recommendedName>
        <fullName evidence="4">DoxX family protein</fullName>
    </recommendedName>
</protein>
<evidence type="ECO:0000313" key="3">
    <source>
        <dbReference type="Proteomes" id="UP000005413"/>
    </source>
</evidence>
<evidence type="ECO:0000256" key="1">
    <source>
        <dbReference type="SAM" id="Phobius"/>
    </source>
</evidence>
<comment type="caution">
    <text evidence="2">The sequence shown here is derived from an EMBL/GenBank/DDBJ whole genome shotgun (WGS) entry which is preliminary data.</text>
</comment>
<dbReference type="PATRIC" id="fig|911238.3.peg.1092"/>
<keyword evidence="3" id="KW-1185">Reference proteome</keyword>
<reference evidence="2 3" key="1">
    <citation type="journal article" date="2012" name="BMC Genomics">
        <title>Comparative genomic analysis of the genus Staphylococcus including Staphylococcus aureus and its newly described sister species Staphylococcus simiae.</title>
        <authorList>
            <person name="Suzuki H."/>
            <person name="Lefebure T."/>
            <person name="Pavinski Bitar P."/>
            <person name="Stanhope M.J."/>
        </authorList>
    </citation>
    <scope>NUCLEOTIDE SEQUENCE [LARGE SCALE GENOMIC DNA]</scope>
    <source>
        <strain evidence="2 3">CCM 7213</strain>
    </source>
</reference>
<keyword evidence="1" id="KW-0812">Transmembrane</keyword>
<sequence length="123" mass="13466">MLLRHLVNGFVGYNIMQSSLPKIKNDEGMAQQFKEGFNLSRNSMKLAGIFEFVGSIFLFASVLGKVGQKLAAIGAIMINIVMGTAIYHHFKAGHGFKGAKAASKFFGINVFSIVEVLLINNRK</sequence>
<accession>G5JIJ8</accession>
<gene>
    <name evidence="2" type="ORF">SS7213T_06431</name>
</gene>
<dbReference type="Proteomes" id="UP000005413">
    <property type="component" value="Unassembled WGS sequence"/>
</dbReference>
<name>G5JIJ8_9STAP</name>